<organism evidence="8 9">
    <name type="scientific">Mycolicibacterium parafortuitum</name>
    <name type="common">Mycobacterium parafortuitum</name>
    <dbReference type="NCBI Taxonomy" id="39692"/>
    <lineage>
        <taxon>Bacteria</taxon>
        <taxon>Bacillati</taxon>
        <taxon>Actinomycetota</taxon>
        <taxon>Actinomycetes</taxon>
        <taxon>Mycobacteriales</taxon>
        <taxon>Mycobacteriaceae</taxon>
        <taxon>Mycolicibacterium</taxon>
    </lineage>
</organism>
<dbReference type="InterPro" id="IPR007341">
    <property type="entry name" value="Transgly_assoc"/>
</dbReference>
<evidence type="ECO:0000256" key="4">
    <source>
        <dbReference type="ARBA" id="ARBA00022692"/>
    </source>
</evidence>
<reference evidence="8 9" key="1">
    <citation type="submission" date="2018-05" db="EMBL/GenBank/DDBJ databases">
        <authorList>
            <consortium name="IHU Genomes"/>
        </authorList>
    </citation>
    <scope>NUCLEOTIDE SEQUENCE [LARGE SCALE GENOMIC DNA]</scope>
    <source>
        <strain evidence="8 9">P7335</strain>
    </source>
</reference>
<keyword evidence="3" id="KW-1003">Cell membrane</keyword>
<dbReference type="RefSeq" id="WP_083145271.1">
    <property type="nucleotide sequence ID" value="NZ_MVID01000021.1"/>
</dbReference>
<evidence type="ECO:0000313" key="9">
    <source>
        <dbReference type="Proteomes" id="UP000252008"/>
    </source>
</evidence>
<dbReference type="Proteomes" id="UP000252008">
    <property type="component" value="Unassembled WGS sequence"/>
</dbReference>
<dbReference type="PANTHER" id="PTHR33884:SF3">
    <property type="entry name" value="UPF0410 PROTEIN YMGE"/>
    <property type="match status" value="1"/>
</dbReference>
<evidence type="ECO:0000256" key="6">
    <source>
        <dbReference type="ARBA" id="ARBA00023136"/>
    </source>
</evidence>
<comment type="similarity">
    <text evidence="2">Belongs to the UPF0410 family.</text>
</comment>
<feature type="transmembrane region" description="Helical" evidence="7">
    <location>
        <begin position="67"/>
        <end position="86"/>
    </location>
</feature>
<comment type="subcellular location">
    <subcellularLocation>
        <location evidence="1">Cell membrane</location>
        <topology evidence="1">Multi-pass membrane protein</topology>
    </subcellularLocation>
</comment>
<dbReference type="GO" id="GO:0005886">
    <property type="term" value="C:plasma membrane"/>
    <property type="evidence" value="ECO:0007669"/>
    <property type="project" value="UniProtKB-SubCell"/>
</dbReference>
<name>A0A375YKT6_MYCPF</name>
<evidence type="ECO:0000256" key="3">
    <source>
        <dbReference type="ARBA" id="ARBA00022475"/>
    </source>
</evidence>
<accession>A0A375YKT6</accession>
<protein>
    <submittedName>
        <fullName evidence="8">Transglycosylase associated protein [Kineococcus radiotolerans = ATCC BAA-149]</fullName>
    </submittedName>
</protein>
<dbReference type="AlphaFoldDB" id="A0A375YKT6"/>
<dbReference type="STRING" id="39692.BST38_20325"/>
<evidence type="ECO:0000256" key="1">
    <source>
        <dbReference type="ARBA" id="ARBA00004651"/>
    </source>
</evidence>
<keyword evidence="6 7" id="KW-0472">Membrane</keyword>
<evidence type="ECO:0000313" key="8">
    <source>
        <dbReference type="EMBL" id="SRX81778.1"/>
    </source>
</evidence>
<keyword evidence="9" id="KW-1185">Reference proteome</keyword>
<proteinExistence type="inferred from homology"/>
<feature type="transmembrane region" description="Helical" evidence="7">
    <location>
        <begin position="31"/>
        <end position="55"/>
    </location>
</feature>
<keyword evidence="5 7" id="KW-1133">Transmembrane helix</keyword>
<dbReference type="PANTHER" id="PTHR33884">
    <property type="entry name" value="UPF0410 PROTEIN YMGE"/>
    <property type="match status" value="1"/>
</dbReference>
<feature type="transmembrane region" description="Helical" evidence="7">
    <location>
        <begin position="6"/>
        <end position="24"/>
    </location>
</feature>
<keyword evidence="4 7" id="KW-0812">Transmembrane</keyword>
<sequence>MTITGIITAILVGIVVGVLARLVLPGKQKIGVLLTVLVGIVAALVGTALARAMGLAAVAGDFNFGEFIVQVVVAVAGVALVTALMGRRRSGLMGGRRSGILR</sequence>
<gene>
    <name evidence="8" type="ORF">MPP7335_03534</name>
</gene>
<evidence type="ECO:0000256" key="2">
    <source>
        <dbReference type="ARBA" id="ARBA00011006"/>
    </source>
</evidence>
<evidence type="ECO:0000256" key="5">
    <source>
        <dbReference type="ARBA" id="ARBA00022989"/>
    </source>
</evidence>
<evidence type="ECO:0000256" key="7">
    <source>
        <dbReference type="SAM" id="Phobius"/>
    </source>
</evidence>
<dbReference type="EMBL" id="UEGS01000001">
    <property type="protein sequence ID" value="SRX81778.1"/>
    <property type="molecule type" value="Genomic_DNA"/>
</dbReference>